<evidence type="ECO:0000313" key="2">
    <source>
        <dbReference type="EnsemblMetazoa" id="tetur04g03310.1"/>
    </source>
</evidence>
<organism evidence="2 3">
    <name type="scientific">Tetranychus urticae</name>
    <name type="common">Two-spotted spider mite</name>
    <dbReference type="NCBI Taxonomy" id="32264"/>
    <lineage>
        <taxon>Eukaryota</taxon>
        <taxon>Metazoa</taxon>
        <taxon>Ecdysozoa</taxon>
        <taxon>Arthropoda</taxon>
        <taxon>Chelicerata</taxon>
        <taxon>Arachnida</taxon>
        <taxon>Acari</taxon>
        <taxon>Acariformes</taxon>
        <taxon>Trombidiformes</taxon>
        <taxon>Prostigmata</taxon>
        <taxon>Eleutherengona</taxon>
        <taxon>Raphignathae</taxon>
        <taxon>Tetranychoidea</taxon>
        <taxon>Tetranychidae</taxon>
        <taxon>Tetranychus</taxon>
    </lineage>
</organism>
<feature type="compositionally biased region" description="Low complexity" evidence="1">
    <location>
        <begin position="92"/>
        <end position="107"/>
    </location>
</feature>
<name>T1K207_TETUR</name>
<sequence length="433" mass="49967">MSSDKNKIDKKTIEPLVKLISSLFINEPAHEDLKTTVNTLNPLGVKATNLFQMMRTVVFRQETKKEILVDEFMIPQIKQVIAIIQARQAAVNNRNSTASTNNDTTTNPIVPDHDKSNDVDPDKNKEDDLSSEHDNSITNDGSVVSQSDIHTSTLAAKRKRALEIYDIVKPKNIRLHKPTTPNNVYNWEPIARKFVVYVSGKDYQEGMLFSIVEEAKESFGTIISLEEQKSHAVLILEDEPKRKIAIEVLKSSNLQLEVSEAQYRRPIIKFEINFPITEDEINPLLQEIKNFNLKNFTDLWFKLFKFYKIKGTQYTVICVSVDPKIRDYIADEGKARFWCRKKNLIIADYFDTRKCYVCGQCGHWKCKARQRICLKCSGLHKKASCKSNYTLCPSCRGPHEAFDISCPKFKEEVNRDMNNVDYVYYNIMWTPLF</sequence>
<dbReference type="Proteomes" id="UP000015104">
    <property type="component" value="Unassembled WGS sequence"/>
</dbReference>
<dbReference type="AlphaFoldDB" id="T1K207"/>
<evidence type="ECO:0000313" key="3">
    <source>
        <dbReference type="Proteomes" id="UP000015104"/>
    </source>
</evidence>
<feature type="compositionally biased region" description="Basic and acidic residues" evidence="1">
    <location>
        <begin position="111"/>
        <end position="135"/>
    </location>
</feature>
<proteinExistence type="predicted"/>
<keyword evidence="3" id="KW-1185">Reference proteome</keyword>
<evidence type="ECO:0000256" key="1">
    <source>
        <dbReference type="SAM" id="MobiDB-lite"/>
    </source>
</evidence>
<protein>
    <submittedName>
        <fullName evidence="2">Uncharacterized protein</fullName>
    </submittedName>
</protein>
<dbReference type="EnsemblMetazoa" id="tetur04g03310.1">
    <property type="protein sequence ID" value="tetur04g03310.1"/>
    <property type="gene ID" value="tetur04g03310"/>
</dbReference>
<reference evidence="2" key="2">
    <citation type="submission" date="2015-06" db="UniProtKB">
        <authorList>
            <consortium name="EnsemblMetazoa"/>
        </authorList>
    </citation>
    <scope>IDENTIFICATION</scope>
</reference>
<feature type="region of interest" description="Disordered" evidence="1">
    <location>
        <begin position="92"/>
        <end position="143"/>
    </location>
</feature>
<accession>T1K207</accession>
<dbReference type="EMBL" id="CAEY01001358">
    <property type="status" value="NOT_ANNOTATED_CDS"/>
    <property type="molecule type" value="Genomic_DNA"/>
</dbReference>
<dbReference type="eggNOG" id="ENOG502T0JS">
    <property type="taxonomic scope" value="Eukaryota"/>
</dbReference>
<dbReference type="HOGENOM" id="CLU_633616_0_0_1"/>
<reference evidence="3" key="1">
    <citation type="submission" date="2011-08" db="EMBL/GenBank/DDBJ databases">
        <authorList>
            <person name="Rombauts S."/>
        </authorList>
    </citation>
    <scope>NUCLEOTIDE SEQUENCE</scope>
    <source>
        <strain evidence="3">London</strain>
    </source>
</reference>